<accession>A0A2H0YNN7</accession>
<gene>
    <name evidence="2" type="ORF">COT33_02420</name>
</gene>
<dbReference type="InterPro" id="IPR007712">
    <property type="entry name" value="RelE/ParE_toxin"/>
</dbReference>
<sequence length="84" mass="10248">MKIFYHPRFKRAYKKLSAELKSKAEIKEKLFRDNHFQPSLDTHKLHGKLKNQWSFSIDKKYRILFEFDNSDVIFLDVGDHEIYK</sequence>
<comment type="caution">
    <text evidence="2">The sequence shown here is derived from an EMBL/GenBank/DDBJ whole genome shotgun (WGS) entry which is preliminary data.</text>
</comment>
<name>A0A2H0YNN7_9BACT</name>
<dbReference type="InterPro" id="IPR004386">
    <property type="entry name" value="Toxin_YafQ-like"/>
</dbReference>
<dbReference type="EMBL" id="PEYD01000046">
    <property type="protein sequence ID" value="PIS39352.1"/>
    <property type="molecule type" value="Genomic_DNA"/>
</dbReference>
<keyword evidence="1" id="KW-1277">Toxin-antitoxin system</keyword>
<evidence type="ECO:0000313" key="2">
    <source>
        <dbReference type="EMBL" id="PIS39352.1"/>
    </source>
</evidence>
<dbReference type="NCBIfam" id="TIGR02385">
    <property type="entry name" value="RelE_StbE"/>
    <property type="match status" value="1"/>
</dbReference>
<dbReference type="InterPro" id="IPR035093">
    <property type="entry name" value="RelE/ParE_toxin_dom_sf"/>
</dbReference>
<dbReference type="AlphaFoldDB" id="A0A2H0YNN7"/>
<evidence type="ECO:0000256" key="1">
    <source>
        <dbReference type="ARBA" id="ARBA00022649"/>
    </source>
</evidence>
<reference evidence="3" key="1">
    <citation type="submission" date="2017-09" db="EMBL/GenBank/DDBJ databases">
        <title>Depth-based differentiation of microbial function through sediment-hosted aquifers and enrichment of novel symbionts in the deep terrestrial subsurface.</title>
        <authorList>
            <person name="Probst A.J."/>
            <person name="Ladd B."/>
            <person name="Jarett J.K."/>
            <person name="Geller-Mcgrath D.E."/>
            <person name="Sieber C.M.K."/>
            <person name="Emerson J.B."/>
            <person name="Anantharaman K."/>
            <person name="Thomas B.C."/>
            <person name="Malmstrom R."/>
            <person name="Stieglmeier M."/>
            <person name="Klingl A."/>
            <person name="Woyke T."/>
            <person name="Ryan C.M."/>
            <person name="Banfield J.F."/>
        </authorList>
    </citation>
    <scope>NUCLEOTIDE SEQUENCE [LARGE SCALE GENOMIC DNA]</scope>
</reference>
<dbReference type="Pfam" id="PF15738">
    <property type="entry name" value="YafQ_toxin"/>
    <property type="match status" value="1"/>
</dbReference>
<dbReference type="Proteomes" id="UP000230088">
    <property type="component" value="Unassembled WGS sequence"/>
</dbReference>
<proteinExistence type="predicted"/>
<evidence type="ECO:0000313" key="3">
    <source>
        <dbReference type="Proteomes" id="UP000230088"/>
    </source>
</evidence>
<organism evidence="2 3">
    <name type="scientific">Candidatus Nealsonbacteria bacterium CG08_land_8_20_14_0_20_38_20</name>
    <dbReference type="NCBI Taxonomy" id="1974705"/>
    <lineage>
        <taxon>Bacteria</taxon>
        <taxon>Candidatus Nealsoniibacteriota</taxon>
    </lineage>
</organism>
<protein>
    <submittedName>
        <fullName evidence="2">Type II toxin-antitoxin system mRNA interferase toxin, RelE/StbE family</fullName>
    </submittedName>
</protein>
<dbReference type="SUPFAM" id="SSF143011">
    <property type="entry name" value="RelE-like"/>
    <property type="match status" value="1"/>
</dbReference>
<dbReference type="Gene3D" id="3.30.2310.20">
    <property type="entry name" value="RelE-like"/>
    <property type="match status" value="1"/>
</dbReference>